<keyword evidence="1" id="KW-1133">Transmembrane helix</keyword>
<dbReference type="Proteomes" id="UP000196027">
    <property type="component" value="Chromosome"/>
</dbReference>
<evidence type="ECO:0000313" key="3">
    <source>
        <dbReference type="Proteomes" id="UP000196027"/>
    </source>
</evidence>
<feature type="transmembrane region" description="Helical" evidence="1">
    <location>
        <begin position="96"/>
        <end position="114"/>
    </location>
</feature>
<protein>
    <submittedName>
        <fullName evidence="2">Uncharacterized protein</fullName>
    </submittedName>
</protein>
<feature type="transmembrane region" description="Helical" evidence="1">
    <location>
        <begin position="64"/>
        <end position="84"/>
    </location>
</feature>
<keyword evidence="1" id="KW-0472">Membrane</keyword>
<feature type="transmembrane region" description="Helical" evidence="1">
    <location>
        <begin position="120"/>
        <end position="141"/>
    </location>
</feature>
<dbReference type="EMBL" id="CP021425">
    <property type="protein sequence ID" value="ARU59018.1"/>
    <property type="molecule type" value="Genomic_DNA"/>
</dbReference>
<organism evidence="2 3">
    <name type="scientific">Oleiphilus messinensis</name>
    <dbReference type="NCBI Taxonomy" id="141451"/>
    <lineage>
        <taxon>Bacteria</taxon>
        <taxon>Pseudomonadati</taxon>
        <taxon>Pseudomonadota</taxon>
        <taxon>Gammaproteobacteria</taxon>
        <taxon>Oceanospirillales</taxon>
        <taxon>Oleiphilaceae</taxon>
        <taxon>Oleiphilus</taxon>
    </lineage>
</organism>
<sequence length="162" mass="17926">MSNATKIQKAKLWALAGGVFNCLLALPLALPFTHEWYIGVMNNLNSLFNLNGHPWIAPTDGANMLIINTAGLALFLVGMSLIYAAKDIKARITIPLLNGFVRLAWAVIATYYIIAYELLEVLYCIVLADLIFCCAYSYYYFQLKRAPVDNSIVVPSESLSAN</sequence>
<evidence type="ECO:0000313" key="2">
    <source>
        <dbReference type="EMBL" id="ARU59018.1"/>
    </source>
</evidence>
<gene>
    <name evidence="2" type="ORF">OLMES_5031</name>
</gene>
<reference evidence="2 3" key="1">
    <citation type="submission" date="2017-05" db="EMBL/GenBank/DDBJ databases">
        <title>Genomic insights into alkan degradation activity of Oleiphilus messinensis.</title>
        <authorList>
            <person name="Kozyavkin S.A."/>
            <person name="Slesarev A.I."/>
            <person name="Golyshin P.N."/>
            <person name="Korzhenkov A."/>
            <person name="Golyshina O.N."/>
            <person name="Toshchakov S.V."/>
        </authorList>
    </citation>
    <scope>NUCLEOTIDE SEQUENCE [LARGE SCALE GENOMIC DNA]</scope>
    <source>
        <strain evidence="2 3">ME102</strain>
    </source>
</reference>
<dbReference type="KEGG" id="ome:OLMES_5031"/>
<keyword evidence="1" id="KW-0812">Transmembrane</keyword>
<dbReference type="AlphaFoldDB" id="A0A1Y0IEQ3"/>
<evidence type="ECO:0000256" key="1">
    <source>
        <dbReference type="SAM" id="Phobius"/>
    </source>
</evidence>
<keyword evidence="3" id="KW-1185">Reference proteome</keyword>
<accession>A0A1Y0IEQ3</accession>
<dbReference type="RefSeq" id="WP_087463732.1">
    <property type="nucleotide sequence ID" value="NZ_CP021425.1"/>
</dbReference>
<feature type="transmembrane region" description="Helical" evidence="1">
    <location>
        <begin position="12"/>
        <end position="32"/>
    </location>
</feature>
<name>A0A1Y0IEQ3_9GAMM</name>
<proteinExistence type="predicted"/>